<accession>A0A4Y2HFG3</accession>
<reference evidence="1 2" key="1">
    <citation type="journal article" date="2019" name="Sci. Rep.">
        <title>Orb-weaving spider Araneus ventricosus genome elucidates the spidroin gene catalogue.</title>
        <authorList>
            <person name="Kono N."/>
            <person name="Nakamura H."/>
            <person name="Ohtoshi R."/>
            <person name="Moran D.A.P."/>
            <person name="Shinohara A."/>
            <person name="Yoshida Y."/>
            <person name="Fujiwara M."/>
            <person name="Mori M."/>
            <person name="Tomita M."/>
            <person name="Arakawa K."/>
        </authorList>
    </citation>
    <scope>NUCLEOTIDE SEQUENCE [LARGE SCALE GENOMIC DNA]</scope>
</reference>
<comment type="caution">
    <text evidence="1">The sequence shown here is derived from an EMBL/GenBank/DDBJ whole genome shotgun (WGS) entry which is preliminary data.</text>
</comment>
<dbReference type="Proteomes" id="UP000499080">
    <property type="component" value="Unassembled WGS sequence"/>
</dbReference>
<organism evidence="1 2">
    <name type="scientific">Araneus ventricosus</name>
    <name type="common">Orbweaver spider</name>
    <name type="synonym">Epeira ventricosa</name>
    <dbReference type="NCBI Taxonomy" id="182803"/>
    <lineage>
        <taxon>Eukaryota</taxon>
        <taxon>Metazoa</taxon>
        <taxon>Ecdysozoa</taxon>
        <taxon>Arthropoda</taxon>
        <taxon>Chelicerata</taxon>
        <taxon>Arachnida</taxon>
        <taxon>Araneae</taxon>
        <taxon>Araneomorphae</taxon>
        <taxon>Entelegynae</taxon>
        <taxon>Araneoidea</taxon>
        <taxon>Araneidae</taxon>
        <taxon>Araneus</taxon>
    </lineage>
</organism>
<evidence type="ECO:0000313" key="1">
    <source>
        <dbReference type="EMBL" id="GBM64043.1"/>
    </source>
</evidence>
<proteinExistence type="predicted"/>
<dbReference type="AlphaFoldDB" id="A0A4Y2HFG3"/>
<name>A0A4Y2HFG3_ARAVE</name>
<protein>
    <submittedName>
        <fullName evidence="1">Uncharacterized protein</fullName>
    </submittedName>
</protein>
<dbReference type="EMBL" id="BGPR01001904">
    <property type="protein sequence ID" value="GBM64043.1"/>
    <property type="molecule type" value="Genomic_DNA"/>
</dbReference>
<sequence>MNDRPFIAYIAYRFPVRVPLLTTRPTAFSPLSEQQPAEIRPTSVEVTWPVTAGLGVKVLSNTSMELFKNIISLISNSTKYVARRALVTSWIVSKETSKQEKRDGLDF</sequence>
<gene>
    <name evidence="1" type="ORF">AVEN_132849_1</name>
</gene>
<keyword evidence="2" id="KW-1185">Reference proteome</keyword>
<evidence type="ECO:0000313" key="2">
    <source>
        <dbReference type="Proteomes" id="UP000499080"/>
    </source>
</evidence>